<dbReference type="InterPro" id="IPR007627">
    <property type="entry name" value="RNA_pol_sigma70_r2"/>
</dbReference>
<dbReference type="Gene3D" id="1.10.1740.10">
    <property type="match status" value="1"/>
</dbReference>
<evidence type="ECO:0000259" key="6">
    <source>
        <dbReference type="Pfam" id="PF04542"/>
    </source>
</evidence>
<evidence type="ECO:0000256" key="5">
    <source>
        <dbReference type="ARBA" id="ARBA00023163"/>
    </source>
</evidence>
<evidence type="ECO:0000313" key="8">
    <source>
        <dbReference type="EMBL" id="GAA5168596.1"/>
    </source>
</evidence>
<keyword evidence="9" id="KW-1185">Reference proteome</keyword>
<dbReference type="SUPFAM" id="SSF88659">
    <property type="entry name" value="Sigma3 and sigma4 domains of RNA polymerase sigma factors"/>
    <property type="match status" value="1"/>
</dbReference>
<proteinExistence type="inferred from homology"/>
<evidence type="ECO:0000313" key="9">
    <source>
        <dbReference type="Proteomes" id="UP001428817"/>
    </source>
</evidence>
<keyword evidence="3" id="KW-0805">Transcription regulation</keyword>
<dbReference type="RefSeq" id="WP_345703285.1">
    <property type="nucleotide sequence ID" value="NZ_BAABJP010000039.1"/>
</dbReference>
<dbReference type="InterPro" id="IPR013324">
    <property type="entry name" value="RNA_pol_sigma_r3/r4-like"/>
</dbReference>
<evidence type="ECO:0000256" key="3">
    <source>
        <dbReference type="ARBA" id="ARBA00023015"/>
    </source>
</evidence>
<name>A0ABP9QW63_9PSEU</name>
<dbReference type="NCBIfam" id="NF007214">
    <property type="entry name" value="PRK09636.1"/>
    <property type="match status" value="1"/>
</dbReference>
<evidence type="ECO:0000256" key="1">
    <source>
        <dbReference type="ARBA" id="ARBA00010641"/>
    </source>
</evidence>
<reference evidence="9" key="1">
    <citation type="journal article" date="2019" name="Int. J. Syst. Evol. Microbiol.">
        <title>The Global Catalogue of Microorganisms (GCM) 10K type strain sequencing project: providing services to taxonomists for standard genome sequencing and annotation.</title>
        <authorList>
            <consortium name="The Broad Institute Genomics Platform"/>
            <consortium name="The Broad Institute Genome Sequencing Center for Infectious Disease"/>
            <person name="Wu L."/>
            <person name="Ma J."/>
        </authorList>
    </citation>
    <scope>NUCLEOTIDE SEQUENCE [LARGE SCALE GENOMIC DNA]</scope>
    <source>
        <strain evidence="9">JCM 18303</strain>
    </source>
</reference>
<dbReference type="InterPro" id="IPR013325">
    <property type="entry name" value="RNA_pol_sigma_r2"/>
</dbReference>
<keyword evidence="5" id="KW-0804">Transcription</keyword>
<dbReference type="Gene3D" id="1.10.10.10">
    <property type="entry name" value="Winged helix-like DNA-binding domain superfamily/Winged helix DNA-binding domain"/>
    <property type="match status" value="1"/>
</dbReference>
<dbReference type="Pfam" id="PF04542">
    <property type="entry name" value="Sigma70_r2"/>
    <property type="match status" value="1"/>
</dbReference>
<dbReference type="InterPro" id="IPR014284">
    <property type="entry name" value="RNA_pol_sigma-70_dom"/>
</dbReference>
<dbReference type="InterPro" id="IPR052704">
    <property type="entry name" value="ECF_Sigma-70_Domain"/>
</dbReference>
<dbReference type="PANTHER" id="PTHR30173">
    <property type="entry name" value="SIGMA 19 FACTOR"/>
    <property type="match status" value="1"/>
</dbReference>
<comment type="subunit">
    <text evidence="2">Interacts transiently with the RNA polymerase catalytic core formed by RpoA, RpoB, RpoC and RpoZ (2 alpha, 1 beta, 1 beta' and 1 omega subunit) to form the RNA polymerase holoenzyme that can initiate transcription.</text>
</comment>
<dbReference type="InterPro" id="IPR013249">
    <property type="entry name" value="RNA_pol_sigma70_r4_t2"/>
</dbReference>
<dbReference type="Gene3D" id="3.10.450.50">
    <property type="match status" value="1"/>
</dbReference>
<comment type="similarity">
    <text evidence="1">Belongs to the sigma-70 factor family. ECF subfamily.</text>
</comment>
<evidence type="ECO:0000256" key="4">
    <source>
        <dbReference type="ARBA" id="ARBA00023082"/>
    </source>
</evidence>
<evidence type="ECO:0000256" key="2">
    <source>
        <dbReference type="ARBA" id="ARBA00011344"/>
    </source>
</evidence>
<gene>
    <name evidence="8" type="primary">sigJ_3</name>
    <name evidence="8" type="ORF">GCM10023321_62920</name>
</gene>
<dbReference type="SUPFAM" id="SSF54427">
    <property type="entry name" value="NTF2-like"/>
    <property type="match status" value="1"/>
</dbReference>
<sequence length="298" mass="32559">MDLGNRTDAFEANRSRLFGLAYRLLGETGEAEDVLQDAYLRWSGSPEPHSPAAWLTKVVTNLCLNRLTSARARREHYAGPWLPEPVLTEEGALGPLDTVVQRESVSLGMLMLLERLSPAERAVFVLRTAFDHGHGEIAEILDISEANSRQLYRRARAHLDEQPRFEVDRERQRQLVDRFLAAALHGDVAGLARLLADDVTAWADGGGQTQAARRPIIGLDKVGRYLAALGHHPEAAGIEVRPAEVNGAPAVLLLDRGQLRGVVVPAFVDGRIAAVHTVVNPEKLAFAAKQRGTAVYPG</sequence>
<dbReference type="PANTHER" id="PTHR30173:SF36">
    <property type="entry name" value="ECF RNA POLYMERASE SIGMA FACTOR SIGJ"/>
    <property type="match status" value="1"/>
</dbReference>
<comment type="caution">
    <text evidence="8">The sequence shown here is derived from an EMBL/GenBank/DDBJ whole genome shotgun (WGS) entry which is preliminary data.</text>
</comment>
<accession>A0ABP9QW63</accession>
<dbReference type="InterPro" id="IPR036388">
    <property type="entry name" value="WH-like_DNA-bd_sf"/>
</dbReference>
<dbReference type="EMBL" id="BAABJP010000039">
    <property type="protein sequence ID" value="GAA5168596.1"/>
    <property type="molecule type" value="Genomic_DNA"/>
</dbReference>
<evidence type="ECO:0000259" key="7">
    <source>
        <dbReference type="Pfam" id="PF08281"/>
    </source>
</evidence>
<dbReference type="InterPro" id="IPR032710">
    <property type="entry name" value="NTF2-like_dom_sf"/>
</dbReference>
<feature type="domain" description="RNA polymerase sigma factor 70 region 4 type 2" evidence="7">
    <location>
        <begin position="110"/>
        <end position="159"/>
    </location>
</feature>
<keyword evidence="4" id="KW-0731">Sigma factor</keyword>
<dbReference type="NCBIfam" id="TIGR02937">
    <property type="entry name" value="sigma70-ECF"/>
    <property type="match status" value="1"/>
</dbReference>
<dbReference type="Pfam" id="PF08281">
    <property type="entry name" value="Sigma70_r4_2"/>
    <property type="match status" value="1"/>
</dbReference>
<dbReference type="Proteomes" id="UP001428817">
    <property type="component" value="Unassembled WGS sequence"/>
</dbReference>
<feature type="domain" description="RNA polymerase sigma-70 region 2" evidence="6">
    <location>
        <begin position="10"/>
        <end position="71"/>
    </location>
</feature>
<organism evidence="8 9">
    <name type="scientific">Pseudonocardia eucalypti</name>
    <dbReference type="NCBI Taxonomy" id="648755"/>
    <lineage>
        <taxon>Bacteria</taxon>
        <taxon>Bacillati</taxon>
        <taxon>Actinomycetota</taxon>
        <taxon>Actinomycetes</taxon>
        <taxon>Pseudonocardiales</taxon>
        <taxon>Pseudonocardiaceae</taxon>
        <taxon>Pseudonocardia</taxon>
    </lineage>
</organism>
<dbReference type="SUPFAM" id="SSF88946">
    <property type="entry name" value="Sigma2 domain of RNA polymerase sigma factors"/>
    <property type="match status" value="1"/>
</dbReference>
<protein>
    <submittedName>
        <fullName evidence="8">RNA polymerase sigma factor SigJ</fullName>
    </submittedName>
</protein>